<feature type="domain" description="AB hydrolase-1" evidence="1">
    <location>
        <begin position="14"/>
        <end position="220"/>
    </location>
</feature>
<reference evidence="2" key="1">
    <citation type="journal article" date="2024" name="Int. J. Syst. Evol. Microbiol.">
        <title>Polycladomyces zharkentensis sp. nov., a novel thermophilic cellulose- and starch-degrading member of the Bacillota from a geothermal aquifer in Kazakhstan.</title>
        <authorList>
            <person name="Mashzhan A."/>
            <person name="Kistaubayeva A."/>
            <person name="Javier-Lopez R."/>
            <person name="Bissenova U."/>
            <person name="Bissenbay A."/>
            <person name="Birkeland N.K."/>
        </authorList>
    </citation>
    <scope>NUCLEOTIDE SEQUENCE</scope>
    <source>
        <strain evidence="2">ZKZ2T</strain>
    </source>
</reference>
<organism evidence="2 3">
    <name type="scientific">Polycladomyces zharkentensis</name>
    <dbReference type="NCBI Taxonomy" id="2807616"/>
    <lineage>
        <taxon>Bacteria</taxon>
        <taxon>Bacillati</taxon>
        <taxon>Bacillota</taxon>
        <taxon>Bacilli</taxon>
        <taxon>Bacillales</taxon>
        <taxon>Thermoactinomycetaceae</taxon>
        <taxon>Polycladomyces</taxon>
    </lineage>
</organism>
<dbReference type="Gene3D" id="3.40.50.1820">
    <property type="entry name" value="alpha/beta hydrolase"/>
    <property type="match status" value="1"/>
</dbReference>
<dbReference type="PANTHER" id="PTHR37017:SF11">
    <property type="entry name" value="ESTERASE_LIPASE_THIOESTERASE DOMAIN-CONTAINING PROTEIN"/>
    <property type="match status" value="1"/>
</dbReference>
<dbReference type="PANTHER" id="PTHR37017">
    <property type="entry name" value="AB HYDROLASE-1 DOMAIN-CONTAINING PROTEIN-RELATED"/>
    <property type="match status" value="1"/>
</dbReference>
<proteinExistence type="predicted"/>
<keyword evidence="2" id="KW-0378">Hydrolase</keyword>
<dbReference type="SUPFAM" id="SSF53474">
    <property type="entry name" value="alpha/beta-Hydrolases"/>
    <property type="match status" value="1"/>
</dbReference>
<evidence type="ECO:0000259" key="1">
    <source>
        <dbReference type="Pfam" id="PF12697"/>
    </source>
</evidence>
<dbReference type="Pfam" id="PF12697">
    <property type="entry name" value="Abhydrolase_6"/>
    <property type="match status" value="1"/>
</dbReference>
<evidence type="ECO:0000313" key="2">
    <source>
        <dbReference type="EMBL" id="MBN2910717.1"/>
    </source>
</evidence>
<sequence length="232" mass="26111">MTLLVTLIHSPLVGPFSWMPVAERLRKRGWQTTVPRLHNQKPDHVRFFWEYHVELVVKHLSAAPASPVVLVAHSGAGVLLPMLGRALEGRVTGYIWVDAMIPDDGKSRLDLFDTSDEAKAFREAATDGLLPAWTEEDLQEAIPDPDIRRAFAAELQPTPLAVYEEKIPVPPSWPDAPCAYLRFSETYRSMAAKAEQQGWPCRHLEGNHFHLLVDADKTAEQIEAFITNWSGR</sequence>
<keyword evidence="3" id="KW-1185">Reference proteome</keyword>
<evidence type="ECO:0000313" key="3">
    <source>
        <dbReference type="Proteomes" id="UP001177120"/>
    </source>
</evidence>
<comment type="caution">
    <text evidence="2">The sequence shown here is derived from an EMBL/GenBank/DDBJ whole genome shotgun (WGS) entry which is preliminary data.</text>
</comment>
<accession>A0ABS2WMB4</accession>
<protein>
    <submittedName>
        <fullName evidence="2">Alpha/beta hydrolase</fullName>
    </submittedName>
</protein>
<dbReference type="InterPro" id="IPR000073">
    <property type="entry name" value="AB_hydrolase_1"/>
</dbReference>
<name>A0ABS2WMB4_9BACL</name>
<dbReference type="Proteomes" id="UP001177120">
    <property type="component" value="Unassembled WGS sequence"/>
</dbReference>
<dbReference type="InterPro" id="IPR052897">
    <property type="entry name" value="Sec-Metab_Biosynth_Hydrolase"/>
</dbReference>
<dbReference type="EMBL" id="JAFHAP010000015">
    <property type="protein sequence ID" value="MBN2910717.1"/>
    <property type="molecule type" value="Genomic_DNA"/>
</dbReference>
<dbReference type="GO" id="GO:0016787">
    <property type="term" value="F:hydrolase activity"/>
    <property type="evidence" value="ECO:0007669"/>
    <property type="project" value="UniProtKB-KW"/>
</dbReference>
<dbReference type="InterPro" id="IPR029058">
    <property type="entry name" value="AB_hydrolase_fold"/>
</dbReference>
<gene>
    <name evidence="2" type="ORF">JQC72_14550</name>
</gene>
<dbReference type="RefSeq" id="WP_205496892.1">
    <property type="nucleotide sequence ID" value="NZ_JAFHAP010000015.1"/>
</dbReference>